<name>A0A6S6SLC9_9GAMM</name>
<dbReference type="Pfam" id="PF13470">
    <property type="entry name" value="PIN_3"/>
    <property type="match status" value="1"/>
</dbReference>
<dbReference type="InterPro" id="IPR002850">
    <property type="entry name" value="PIN_toxin-like"/>
</dbReference>
<gene>
    <name evidence="2" type="ORF">HELGO_WM10871</name>
</gene>
<accession>A0A6S6SLC9</accession>
<dbReference type="AlphaFoldDB" id="A0A6S6SLC9"/>
<dbReference type="InterPro" id="IPR002716">
    <property type="entry name" value="PIN_dom"/>
</dbReference>
<sequence length="142" mass="15761">MIVVLDTNIFVAGLRSNAGASYQLLRLVSQGKLDYLLSVPLLLEYEVVLKREKNLEVMQLSIAEVDQVLDSVCAAGSESSIFYLWRPKLSDPQDDMVLELAVNGQADAIVTFNLKDFGDVPKSFGIELLTPGAFLQRLRQEN</sequence>
<reference evidence="2" key="1">
    <citation type="submission" date="2020-01" db="EMBL/GenBank/DDBJ databases">
        <authorList>
            <person name="Meier V. D."/>
            <person name="Meier V D."/>
        </authorList>
    </citation>
    <scope>NUCLEOTIDE SEQUENCE</scope>
    <source>
        <strain evidence="2">HLG_WM_MAG_09</strain>
    </source>
</reference>
<dbReference type="SUPFAM" id="SSF88723">
    <property type="entry name" value="PIN domain-like"/>
    <property type="match status" value="1"/>
</dbReference>
<dbReference type="InterPro" id="IPR029060">
    <property type="entry name" value="PIN-like_dom_sf"/>
</dbReference>
<organism evidence="2">
    <name type="scientific">uncultured Thiotrichaceae bacterium</name>
    <dbReference type="NCBI Taxonomy" id="298394"/>
    <lineage>
        <taxon>Bacteria</taxon>
        <taxon>Pseudomonadati</taxon>
        <taxon>Pseudomonadota</taxon>
        <taxon>Gammaproteobacteria</taxon>
        <taxon>Thiotrichales</taxon>
        <taxon>Thiotrichaceae</taxon>
        <taxon>environmental samples</taxon>
    </lineage>
</organism>
<dbReference type="PANTHER" id="PTHR34610:SF3">
    <property type="entry name" value="SSL7007 PROTEIN"/>
    <property type="match status" value="1"/>
</dbReference>
<dbReference type="SMART" id="SM00670">
    <property type="entry name" value="PINc"/>
    <property type="match status" value="1"/>
</dbReference>
<dbReference type="EMBL" id="CACVAT010000062">
    <property type="protein sequence ID" value="CAA6804132.1"/>
    <property type="molecule type" value="Genomic_DNA"/>
</dbReference>
<feature type="domain" description="PIN" evidence="1">
    <location>
        <begin position="1"/>
        <end position="118"/>
    </location>
</feature>
<proteinExistence type="predicted"/>
<evidence type="ECO:0000313" key="2">
    <source>
        <dbReference type="EMBL" id="CAA6804132.1"/>
    </source>
</evidence>
<protein>
    <submittedName>
        <fullName evidence="2">Toxin-antitoxin system toxin component, PIN family</fullName>
    </submittedName>
</protein>
<dbReference type="NCBIfam" id="TIGR00305">
    <property type="entry name" value="putative toxin-antitoxin system toxin component, PIN family"/>
    <property type="match status" value="1"/>
</dbReference>
<dbReference type="PANTHER" id="PTHR34610">
    <property type="entry name" value="SSL7007 PROTEIN"/>
    <property type="match status" value="1"/>
</dbReference>
<evidence type="ECO:0000259" key="1">
    <source>
        <dbReference type="SMART" id="SM00670"/>
    </source>
</evidence>